<sequence length="326" mass="36515">MNSEGSFTHSNRVAQEEELLALSSIYDKEFYTIEPETNVYAIYVTSDSGNKSITLQFQYLPGYPLEQKLIYELQAPWLRGSAYDDLQTELNQHISSNVGAPVVHLLVESIRTFLQSCVDATSTPPPADKFIFEKCQVNPVAPTSSVVPSVRAHLNCLPELMPIAWSSKPIEIFHGEPFVDRKSVFQAHACRVETIGAVSRFISSVLEDRKIAVATHNILAWRLVTKSNTGTSDLIHSDCDDDGETHAGSRLLHLLTISRVENVAVMVSRWYGGIQLGPDRFKHINNVARQLLAAQCFLDSRSEVALQQQRSEGKSKTHRQNHKKKK</sequence>
<evidence type="ECO:0000256" key="7">
    <source>
        <dbReference type="SAM" id="MobiDB-lite"/>
    </source>
</evidence>
<evidence type="ECO:0000313" key="9">
    <source>
        <dbReference type="EMBL" id="KAF7254918.1"/>
    </source>
</evidence>
<keyword evidence="6" id="KW-0346">Stress response</keyword>
<dbReference type="InterPro" id="IPR036956">
    <property type="entry name" value="Impact_N_sf"/>
</dbReference>
<dbReference type="InterPro" id="IPR001498">
    <property type="entry name" value="Impact_N"/>
</dbReference>
<dbReference type="InterPro" id="IPR016135">
    <property type="entry name" value="UBQ-conjugating_enzyme/RWD"/>
</dbReference>
<dbReference type="InterPro" id="IPR023582">
    <property type="entry name" value="Impact"/>
</dbReference>
<dbReference type="Pfam" id="PF01205">
    <property type="entry name" value="Impact_N"/>
    <property type="match status" value="1"/>
</dbReference>
<keyword evidence="4" id="KW-0678">Repressor</keyword>
<accession>A0A8S9YSM4</accession>
<dbReference type="Proteomes" id="UP000822476">
    <property type="component" value="Unassembled WGS sequence"/>
</dbReference>
<dbReference type="PROSITE" id="PS50908">
    <property type="entry name" value="RWD"/>
    <property type="match status" value="1"/>
</dbReference>
<reference evidence="9" key="1">
    <citation type="submission" date="2019-07" db="EMBL/GenBank/DDBJ databases">
        <title>Annotation for the trematode Paragonimus miyazaki's.</title>
        <authorList>
            <person name="Choi Y.-J."/>
        </authorList>
    </citation>
    <scope>NUCLEOTIDE SEQUENCE</scope>
    <source>
        <strain evidence="9">Japan</strain>
    </source>
</reference>
<gene>
    <name evidence="9" type="ORF">EG68_09448</name>
</gene>
<evidence type="ECO:0000256" key="6">
    <source>
        <dbReference type="ARBA" id="ARBA00023016"/>
    </source>
</evidence>
<keyword evidence="3" id="KW-0963">Cytoplasm</keyword>
<evidence type="ECO:0000256" key="5">
    <source>
        <dbReference type="ARBA" id="ARBA00022845"/>
    </source>
</evidence>
<dbReference type="Pfam" id="PF05773">
    <property type="entry name" value="RWD"/>
    <property type="match status" value="1"/>
</dbReference>
<evidence type="ECO:0000256" key="4">
    <source>
        <dbReference type="ARBA" id="ARBA00022491"/>
    </source>
</evidence>
<evidence type="ECO:0000256" key="3">
    <source>
        <dbReference type="ARBA" id="ARBA00022490"/>
    </source>
</evidence>
<dbReference type="InterPro" id="IPR020569">
    <property type="entry name" value="UPF0029_Impact_CS"/>
</dbReference>
<feature type="compositionally biased region" description="Basic residues" evidence="7">
    <location>
        <begin position="316"/>
        <end position="326"/>
    </location>
</feature>
<dbReference type="EMBL" id="JTDE01004511">
    <property type="protein sequence ID" value="KAF7254918.1"/>
    <property type="molecule type" value="Genomic_DNA"/>
</dbReference>
<dbReference type="PANTHER" id="PTHR16301:SF25">
    <property type="entry name" value="PROTEIN IMPACT"/>
    <property type="match status" value="1"/>
</dbReference>
<dbReference type="AlphaFoldDB" id="A0A8S9YSM4"/>
<dbReference type="SMART" id="SM00591">
    <property type="entry name" value="RWD"/>
    <property type="match status" value="1"/>
</dbReference>
<dbReference type="OrthoDB" id="69641at2759"/>
<name>A0A8S9YSM4_9TREM</name>
<dbReference type="CDD" id="cd23821">
    <property type="entry name" value="RWD_IMPACT"/>
    <property type="match status" value="1"/>
</dbReference>
<proteinExistence type="inferred from homology"/>
<feature type="domain" description="RWD" evidence="8">
    <location>
        <begin position="17"/>
        <end position="117"/>
    </location>
</feature>
<dbReference type="SUPFAM" id="SSF54495">
    <property type="entry name" value="UBC-like"/>
    <property type="match status" value="1"/>
</dbReference>
<organism evidence="9 10">
    <name type="scientific">Paragonimus skrjabini miyazakii</name>
    <dbReference type="NCBI Taxonomy" id="59628"/>
    <lineage>
        <taxon>Eukaryota</taxon>
        <taxon>Metazoa</taxon>
        <taxon>Spiralia</taxon>
        <taxon>Lophotrochozoa</taxon>
        <taxon>Platyhelminthes</taxon>
        <taxon>Trematoda</taxon>
        <taxon>Digenea</taxon>
        <taxon>Plagiorchiida</taxon>
        <taxon>Troglotremata</taxon>
        <taxon>Troglotrematidae</taxon>
        <taxon>Paragonimus</taxon>
    </lineage>
</organism>
<keyword evidence="10" id="KW-1185">Reference proteome</keyword>
<dbReference type="PANTHER" id="PTHR16301">
    <property type="entry name" value="IMPACT-RELATED"/>
    <property type="match status" value="1"/>
</dbReference>
<dbReference type="SUPFAM" id="SSF54211">
    <property type="entry name" value="Ribosomal protein S5 domain 2-like"/>
    <property type="match status" value="1"/>
</dbReference>
<evidence type="ECO:0000256" key="1">
    <source>
        <dbReference type="ARBA" id="ARBA00004496"/>
    </source>
</evidence>
<evidence type="ECO:0000313" key="10">
    <source>
        <dbReference type="Proteomes" id="UP000822476"/>
    </source>
</evidence>
<protein>
    <recommendedName>
        <fullName evidence="8">RWD domain-containing protein</fullName>
    </recommendedName>
</protein>
<dbReference type="Gene3D" id="3.30.230.30">
    <property type="entry name" value="Impact, N-terminal domain"/>
    <property type="match status" value="1"/>
</dbReference>
<feature type="region of interest" description="Disordered" evidence="7">
    <location>
        <begin position="307"/>
        <end position="326"/>
    </location>
</feature>
<comment type="caution">
    <text evidence="9">The sequence shown here is derived from an EMBL/GenBank/DDBJ whole genome shotgun (WGS) entry which is preliminary data.</text>
</comment>
<dbReference type="InterPro" id="IPR020568">
    <property type="entry name" value="Ribosomal_Su5_D2-typ_SF"/>
</dbReference>
<comment type="similarity">
    <text evidence="2">Belongs to the IMPACT family.</text>
</comment>
<dbReference type="GO" id="GO:0005737">
    <property type="term" value="C:cytoplasm"/>
    <property type="evidence" value="ECO:0007669"/>
    <property type="project" value="UniProtKB-SubCell"/>
</dbReference>
<dbReference type="PROSITE" id="PS00910">
    <property type="entry name" value="UPF0029"/>
    <property type="match status" value="1"/>
</dbReference>
<dbReference type="GO" id="GO:0006446">
    <property type="term" value="P:regulation of translational initiation"/>
    <property type="evidence" value="ECO:0007669"/>
    <property type="project" value="TreeGrafter"/>
</dbReference>
<evidence type="ECO:0000256" key="2">
    <source>
        <dbReference type="ARBA" id="ARBA00007665"/>
    </source>
</evidence>
<dbReference type="InterPro" id="IPR006575">
    <property type="entry name" value="RWD_dom"/>
</dbReference>
<comment type="subcellular location">
    <subcellularLocation>
        <location evidence="1">Cytoplasm</location>
    </subcellularLocation>
</comment>
<evidence type="ECO:0000259" key="8">
    <source>
        <dbReference type="PROSITE" id="PS50908"/>
    </source>
</evidence>
<keyword evidence="5" id="KW-0810">Translation regulation</keyword>
<dbReference type="GO" id="GO:0140469">
    <property type="term" value="P:GCN2-mediated signaling"/>
    <property type="evidence" value="ECO:0007669"/>
    <property type="project" value="TreeGrafter"/>
</dbReference>
<dbReference type="Gene3D" id="3.10.110.10">
    <property type="entry name" value="Ubiquitin Conjugating Enzyme"/>
    <property type="match status" value="1"/>
</dbReference>